<evidence type="ECO:0000256" key="1">
    <source>
        <dbReference type="SAM" id="MobiDB-lite"/>
    </source>
</evidence>
<feature type="region of interest" description="Disordered" evidence="1">
    <location>
        <begin position="42"/>
        <end position="150"/>
    </location>
</feature>
<dbReference type="EMBL" id="JANPWB010000007">
    <property type="protein sequence ID" value="KAJ1170450.1"/>
    <property type="molecule type" value="Genomic_DNA"/>
</dbReference>
<comment type="caution">
    <text evidence="2">The sequence shown here is derived from an EMBL/GenBank/DDBJ whole genome shotgun (WGS) entry which is preliminary data.</text>
</comment>
<organism evidence="2 3">
    <name type="scientific">Pleurodeles waltl</name>
    <name type="common">Iberian ribbed newt</name>
    <dbReference type="NCBI Taxonomy" id="8319"/>
    <lineage>
        <taxon>Eukaryota</taxon>
        <taxon>Metazoa</taxon>
        <taxon>Chordata</taxon>
        <taxon>Craniata</taxon>
        <taxon>Vertebrata</taxon>
        <taxon>Euteleostomi</taxon>
        <taxon>Amphibia</taxon>
        <taxon>Batrachia</taxon>
        <taxon>Caudata</taxon>
        <taxon>Salamandroidea</taxon>
        <taxon>Salamandridae</taxon>
        <taxon>Pleurodelinae</taxon>
        <taxon>Pleurodeles</taxon>
    </lineage>
</organism>
<keyword evidence="3" id="KW-1185">Reference proteome</keyword>
<reference evidence="2" key="1">
    <citation type="journal article" date="2022" name="bioRxiv">
        <title>Sequencing and chromosome-scale assembly of the giantPleurodeles waltlgenome.</title>
        <authorList>
            <person name="Brown T."/>
            <person name="Elewa A."/>
            <person name="Iarovenko S."/>
            <person name="Subramanian E."/>
            <person name="Araus A.J."/>
            <person name="Petzold A."/>
            <person name="Susuki M."/>
            <person name="Suzuki K.-i.T."/>
            <person name="Hayashi T."/>
            <person name="Toyoda A."/>
            <person name="Oliveira C."/>
            <person name="Osipova E."/>
            <person name="Leigh N.D."/>
            <person name="Simon A."/>
            <person name="Yun M.H."/>
        </authorList>
    </citation>
    <scope>NUCLEOTIDE SEQUENCE</scope>
    <source>
        <strain evidence="2">20211129_DDA</strain>
        <tissue evidence="2">Liver</tissue>
    </source>
</reference>
<gene>
    <name evidence="2" type="ORF">NDU88_002327</name>
</gene>
<sequence length="238" mass="25492">MLLHCSCDHFSGGAYRNNPFQCAGPGRLLTECGHLVADHREARLSPKRSPGASSRPWYLPRSEERRAAPPQSGSRGLTWRCRPRRERGGRPGFAGARIGGRLDGSRGRLAAPPIAGSRGLVENSRPRQKRSGRSKCGGARTSGARPIADPGARCDWRELGAREGPLPGVRPPWNRWCGRRGPRFYRSRPEGIVLGQAGAPGHGNGDVVSGLTECIACGGGTRGPMCRALGEVRMTDGS</sequence>
<evidence type="ECO:0000313" key="2">
    <source>
        <dbReference type="EMBL" id="KAJ1170450.1"/>
    </source>
</evidence>
<name>A0AAV7T218_PLEWA</name>
<accession>A0AAV7T218</accession>
<protein>
    <submittedName>
        <fullName evidence="2">Uncharacterized protein</fullName>
    </submittedName>
</protein>
<dbReference type="AlphaFoldDB" id="A0AAV7T218"/>
<dbReference type="Proteomes" id="UP001066276">
    <property type="component" value="Chromosome 4_1"/>
</dbReference>
<evidence type="ECO:0000313" key="3">
    <source>
        <dbReference type="Proteomes" id="UP001066276"/>
    </source>
</evidence>
<proteinExistence type="predicted"/>